<evidence type="ECO:0000256" key="2">
    <source>
        <dbReference type="ARBA" id="ARBA00005619"/>
    </source>
</evidence>
<evidence type="ECO:0000256" key="11">
    <source>
        <dbReference type="SAM" id="Phobius"/>
    </source>
</evidence>
<comment type="similarity">
    <text evidence="2">Belongs to the SRP receptor beta subunit family.</text>
</comment>
<evidence type="ECO:0000256" key="10">
    <source>
        <dbReference type="ARBA" id="ARBA00023170"/>
    </source>
</evidence>
<dbReference type="eggNOG" id="KOG0090">
    <property type="taxonomic scope" value="Eukaryota"/>
</dbReference>
<dbReference type="Gene3D" id="3.40.50.300">
    <property type="entry name" value="P-loop containing nucleotide triphosphate hydrolases"/>
    <property type="match status" value="1"/>
</dbReference>
<evidence type="ECO:0000256" key="8">
    <source>
        <dbReference type="ARBA" id="ARBA00023134"/>
    </source>
</evidence>
<dbReference type="EMBL" id="KZ155831">
    <property type="protein sequence ID" value="OUS43579.1"/>
    <property type="molecule type" value="Genomic_DNA"/>
</dbReference>
<protein>
    <recommendedName>
        <fullName evidence="3">Signal recognition particle receptor subunit beta</fullName>
    </recommendedName>
</protein>
<keyword evidence="8" id="KW-0342">GTP-binding</keyword>
<dbReference type="GO" id="GO:0005525">
    <property type="term" value="F:GTP binding"/>
    <property type="evidence" value="ECO:0007669"/>
    <property type="project" value="UniProtKB-KW"/>
</dbReference>
<keyword evidence="5" id="KW-0547">Nucleotide-binding</keyword>
<dbReference type="Pfam" id="PF09439">
    <property type="entry name" value="SRPRB"/>
    <property type="match status" value="1"/>
</dbReference>
<evidence type="ECO:0000256" key="6">
    <source>
        <dbReference type="ARBA" id="ARBA00022824"/>
    </source>
</evidence>
<gene>
    <name evidence="12" type="ORF">BE221DRAFT_80255</name>
</gene>
<dbReference type="InterPro" id="IPR027417">
    <property type="entry name" value="P-loop_NTPase"/>
</dbReference>
<sequence length="307" mass="33970">MPFDVQAAGTALLEAHSAAVALAKAKIRDLALPVPLERLDDVALVVVIICTLFSVAIALTLTRALGRTASALRLSTSSRADAIVLMGPKGSGKTCAWQSLAYGEQKFGTCTSVEINELTEDVKGKDARGREVTKRKVRVIDVPGHPKLRREAMLWLKQAKAVVFVVDSVTVANERKEVAQFLFSILSDENFQRRRLPLMLACNKGEKLTAHPPDFIRKRLEREIEAVRRAAEGELPSMAINSKQRRANAAAQKKRDKYRTLGQRPGEAFTFDAFARATACPPTTFDRLSAVKNQVEPLRDFIVRLRH</sequence>
<dbReference type="InterPro" id="IPR019009">
    <property type="entry name" value="SRP_receptor_beta_su"/>
</dbReference>
<name>A0A1Y5I267_OSTTA</name>
<evidence type="ECO:0000256" key="9">
    <source>
        <dbReference type="ARBA" id="ARBA00023136"/>
    </source>
</evidence>
<dbReference type="SUPFAM" id="SSF52540">
    <property type="entry name" value="P-loop containing nucleoside triphosphate hydrolases"/>
    <property type="match status" value="1"/>
</dbReference>
<organism evidence="12">
    <name type="scientific">Ostreococcus tauri</name>
    <name type="common">Marine green alga</name>
    <dbReference type="NCBI Taxonomy" id="70448"/>
    <lineage>
        <taxon>Eukaryota</taxon>
        <taxon>Viridiplantae</taxon>
        <taxon>Chlorophyta</taxon>
        <taxon>Mamiellophyceae</taxon>
        <taxon>Mamiellales</taxon>
        <taxon>Bathycoccaceae</taxon>
        <taxon>Ostreococcus</taxon>
    </lineage>
</organism>
<evidence type="ECO:0000313" key="12">
    <source>
        <dbReference type="EMBL" id="OUS43579.1"/>
    </source>
</evidence>
<comment type="subcellular location">
    <subcellularLocation>
        <location evidence="1">Endoplasmic reticulum membrane</location>
        <topology evidence="1">Single-pass membrane protein</topology>
    </subcellularLocation>
</comment>
<keyword evidence="6" id="KW-0256">Endoplasmic reticulum</keyword>
<keyword evidence="7 11" id="KW-1133">Transmembrane helix</keyword>
<keyword evidence="4 11" id="KW-0812">Transmembrane</keyword>
<evidence type="ECO:0000256" key="4">
    <source>
        <dbReference type="ARBA" id="ARBA00022692"/>
    </source>
</evidence>
<evidence type="ECO:0000256" key="3">
    <source>
        <dbReference type="ARBA" id="ARBA00020256"/>
    </source>
</evidence>
<accession>A0A1Y5I267</accession>
<evidence type="ECO:0000256" key="1">
    <source>
        <dbReference type="ARBA" id="ARBA00004389"/>
    </source>
</evidence>
<evidence type="ECO:0000256" key="5">
    <source>
        <dbReference type="ARBA" id="ARBA00022741"/>
    </source>
</evidence>
<proteinExistence type="inferred from homology"/>
<reference evidence="12" key="1">
    <citation type="submission" date="2017-04" db="EMBL/GenBank/DDBJ databases">
        <title>Population genomics of picophytoplankton unveils novel chromosome hypervariability.</title>
        <authorList>
            <consortium name="DOE Joint Genome Institute"/>
            <person name="Blanc-Mathieu R."/>
            <person name="Krasovec M."/>
            <person name="Hebrard M."/>
            <person name="Yau S."/>
            <person name="Desgranges E."/>
            <person name="Martin J."/>
            <person name="Schackwitz W."/>
            <person name="Kuo A."/>
            <person name="Salin G."/>
            <person name="Donnadieu C."/>
            <person name="Desdevises Y."/>
            <person name="Sanchez-Ferandin S."/>
            <person name="Moreau H."/>
            <person name="Rivals E."/>
            <person name="Grigoriev I.V."/>
            <person name="Grimsley N."/>
            <person name="Eyre-Walker A."/>
            <person name="Piganeau G."/>
        </authorList>
    </citation>
    <scope>NUCLEOTIDE SEQUENCE [LARGE SCALE GENOMIC DNA]</scope>
    <source>
        <strain evidence="12">RCC 1115</strain>
    </source>
</reference>
<evidence type="ECO:0000256" key="7">
    <source>
        <dbReference type="ARBA" id="ARBA00022989"/>
    </source>
</evidence>
<keyword evidence="9 11" id="KW-0472">Membrane</keyword>
<dbReference type="AlphaFoldDB" id="A0A1Y5I267"/>
<dbReference type="Proteomes" id="UP000195557">
    <property type="component" value="Unassembled WGS sequence"/>
</dbReference>
<feature type="transmembrane region" description="Helical" evidence="11">
    <location>
        <begin position="42"/>
        <end position="65"/>
    </location>
</feature>
<keyword evidence="10 12" id="KW-0675">Receptor</keyword>
<dbReference type="GO" id="GO:0005789">
    <property type="term" value="C:endoplasmic reticulum membrane"/>
    <property type="evidence" value="ECO:0007669"/>
    <property type="project" value="UniProtKB-SubCell"/>
</dbReference>